<keyword evidence="1" id="KW-0472">Membrane</keyword>
<protein>
    <submittedName>
        <fullName evidence="2">Uncharacterized protein</fullName>
    </submittedName>
</protein>
<feature type="transmembrane region" description="Helical" evidence="1">
    <location>
        <begin position="78"/>
        <end position="97"/>
    </location>
</feature>
<accession>A0ABY4V6E3</accession>
<reference evidence="2" key="1">
    <citation type="submission" date="2022-02" db="EMBL/GenBank/DDBJ databases">
        <title>Coral-associated bacteria.</title>
        <authorList>
            <person name="Tang K."/>
            <person name="Wang X."/>
        </authorList>
    </citation>
    <scope>NUCLEOTIDE SEQUENCE</scope>
    <source>
        <strain evidence="2">SCSIO 43006</strain>
    </source>
</reference>
<feature type="transmembrane region" description="Helical" evidence="1">
    <location>
        <begin position="12"/>
        <end position="29"/>
    </location>
</feature>
<keyword evidence="3" id="KW-1185">Reference proteome</keyword>
<evidence type="ECO:0000256" key="1">
    <source>
        <dbReference type="SAM" id="Phobius"/>
    </source>
</evidence>
<gene>
    <name evidence="2" type="ORF">MJO52_12205</name>
</gene>
<sequence length="151" mass="17169">MIISLIKGKNFWELLFSLLLLFQILLRIVGGPLSLRLSVIVLLCVTPYLITLIFKSWSLSYELHRHAHRHRANYRKPAFLSPALMPHSMAVALFILLPPILFIELVFGLDSVSSRSSEGQTVILLFTSIAFWYFRVAEPVLSKEIGTKDGE</sequence>
<proteinExistence type="predicted"/>
<organism evidence="2 3">
    <name type="scientific">Microbulbifer variabilis</name>
    <dbReference type="NCBI Taxonomy" id="266805"/>
    <lineage>
        <taxon>Bacteria</taxon>
        <taxon>Pseudomonadati</taxon>
        <taxon>Pseudomonadota</taxon>
        <taxon>Gammaproteobacteria</taxon>
        <taxon>Cellvibrionales</taxon>
        <taxon>Microbulbiferaceae</taxon>
        <taxon>Microbulbifer</taxon>
    </lineage>
</organism>
<feature type="transmembrane region" description="Helical" evidence="1">
    <location>
        <begin position="35"/>
        <end position="57"/>
    </location>
</feature>
<evidence type="ECO:0000313" key="3">
    <source>
        <dbReference type="Proteomes" id="UP001055658"/>
    </source>
</evidence>
<evidence type="ECO:0000313" key="2">
    <source>
        <dbReference type="EMBL" id="USD19844.1"/>
    </source>
</evidence>
<dbReference type="Proteomes" id="UP001055658">
    <property type="component" value="Chromosome"/>
</dbReference>
<keyword evidence="1" id="KW-0812">Transmembrane</keyword>
<name>A0ABY4V6E3_9GAMM</name>
<dbReference type="EMBL" id="CP092418">
    <property type="protein sequence ID" value="USD19844.1"/>
    <property type="molecule type" value="Genomic_DNA"/>
</dbReference>
<dbReference type="RefSeq" id="WP_252081937.1">
    <property type="nucleotide sequence ID" value="NZ_CP092418.1"/>
</dbReference>
<keyword evidence="1" id="KW-1133">Transmembrane helix</keyword>
<feature type="transmembrane region" description="Helical" evidence="1">
    <location>
        <begin position="117"/>
        <end position="134"/>
    </location>
</feature>